<accession>A1BGW1</accession>
<dbReference type="Proteomes" id="UP000008701">
    <property type="component" value="Chromosome"/>
</dbReference>
<protein>
    <recommendedName>
        <fullName evidence="1">Uracil-DNA glycosylase-like domain-containing protein</fullName>
    </recommendedName>
</protein>
<evidence type="ECO:0000313" key="3">
    <source>
        <dbReference type="Proteomes" id="UP000008701"/>
    </source>
</evidence>
<gene>
    <name evidence="2" type="ordered locus">Cpha266_1617</name>
</gene>
<name>A1BGW1_CHLPD</name>
<organism evidence="2 3">
    <name type="scientific">Chlorobium phaeobacteroides (strain DSM 266 / SMG 266 / 2430)</name>
    <dbReference type="NCBI Taxonomy" id="290317"/>
    <lineage>
        <taxon>Bacteria</taxon>
        <taxon>Pseudomonadati</taxon>
        <taxon>Chlorobiota</taxon>
        <taxon>Chlorobiia</taxon>
        <taxon>Chlorobiales</taxon>
        <taxon>Chlorobiaceae</taxon>
        <taxon>Chlorobium/Pelodictyon group</taxon>
        <taxon>Chlorobium</taxon>
    </lineage>
</organism>
<dbReference type="CDD" id="cd10035">
    <property type="entry name" value="UDG_like"/>
    <property type="match status" value="1"/>
</dbReference>
<dbReference type="InterPro" id="IPR005122">
    <property type="entry name" value="Uracil-DNA_glycosylase-like"/>
</dbReference>
<dbReference type="HOGENOM" id="CLU_094930_1_0_10"/>
<dbReference type="SUPFAM" id="SSF52141">
    <property type="entry name" value="Uracil-DNA glycosylase-like"/>
    <property type="match status" value="1"/>
</dbReference>
<dbReference type="Pfam" id="PF03167">
    <property type="entry name" value="UDG"/>
    <property type="match status" value="1"/>
</dbReference>
<feature type="domain" description="Uracil-DNA glycosylase-like" evidence="1">
    <location>
        <begin position="92"/>
        <end position="191"/>
    </location>
</feature>
<dbReference type="STRING" id="290317.Cpha266_1617"/>
<dbReference type="Gene3D" id="3.40.470.10">
    <property type="entry name" value="Uracil-DNA glycosylase-like domain"/>
    <property type="match status" value="1"/>
</dbReference>
<dbReference type="OrthoDB" id="64750at2"/>
<sequence>MFEDIPKSLGNMKVREERHRLLEMPHIAPLTSFVHALREEMGSDYAIPYFDPLDGGIVAPMLFLLEAPGPKAVASGFISRNNPDETAKNTFLLTKEAGIDRKSTVLWNVVPWYIGSGSKIRPATIQDIKPALDSLRLLLSMLTKLQSIVLVGCKAALVESDVRRMHPAIKVFKISHPSPLFVNRLPGNREKLLEEIKRVAHAEIQL</sequence>
<proteinExistence type="predicted"/>
<dbReference type="InterPro" id="IPR036895">
    <property type="entry name" value="Uracil-DNA_glycosylase-like_sf"/>
</dbReference>
<dbReference type="AlphaFoldDB" id="A1BGW1"/>
<evidence type="ECO:0000313" key="2">
    <source>
        <dbReference type="EMBL" id="ABL65638.1"/>
    </source>
</evidence>
<keyword evidence="3" id="KW-1185">Reference proteome</keyword>
<dbReference type="KEGG" id="cph:Cpha266_1617"/>
<reference evidence="2 3" key="1">
    <citation type="submission" date="2006-12" db="EMBL/GenBank/DDBJ databases">
        <title>Complete sequence of Chlorobium phaeobacteroides DSM 266.</title>
        <authorList>
            <consortium name="US DOE Joint Genome Institute"/>
            <person name="Copeland A."/>
            <person name="Lucas S."/>
            <person name="Lapidus A."/>
            <person name="Barry K."/>
            <person name="Detter J.C."/>
            <person name="Glavina del Rio T."/>
            <person name="Hammon N."/>
            <person name="Israni S."/>
            <person name="Pitluck S."/>
            <person name="Goltsman E."/>
            <person name="Schmutz J."/>
            <person name="Larimer F."/>
            <person name="Land M."/>
            <person name="Hauser L."/>
            <person name="Mikhailova N."/>
            <person name="Li T."/>
            <person name="Overmann J."/>
            <person name="Bryant D.A."/>
            <person name="Richardson P."/>
        </authorList>
    </citation>
    <scope>NUCLEOTIDE SEQUENCE [LARGE SCALE GENOMIC DNA]</scope>
    <source>
        <strain evidence="2 3">DSM 266</strain>
    </source>
</reference>
<dbReference type="RefSeq" id="WP_011745448.1">
    <property type="nucleotide sequence ID" value="NC_008639.1"/>
</dbReference>
<evidence type="ECO:0000259" key="1">
    <source>
        <dbReference type="Pfam" id="PF03167"/>
    </source>
</evidence>
<dbReference type="EMBL" id="CP000492">
    <property type="protein sequence ID" value="ABL65638.1"/>
    <property type="molecule type" value="Genomic_DNA"/>
</dbReference>
<dbReference type="eggNOG" id="COG1573">
    <property type="taxonomic scope" value="Bacteria"/>
</dbReference>